<evidence type="ECO:0000313" key="11">
    <source>
        <dbReference type="EMBL" id="CAD8326560.1"/>
    </source>
</evidence>
<organism evidence="11">
    <name type="scientific">Pseudictyota dubia</name>
    <dbReference type="NCBI Taxonomy" id="2749911"/>
    <lineage>
        <taxon>Eukaryota</taxon>
        <taxon>Sar</taxon>
        <taxon>Stramenopiles</taxon>
        <taxon>Ochrophyta</taxon>
        <taxon>Bacillariophyta</taxon>
        <taxon>Mediophyceae</taxon>
        <taxon>Biddulphiophycidae</taxon>
        <taxon>Eupodiscales</taxon>
        <taxon>Odontellaceae</taxon>
        <taxon>Pseudictyota</taxon>
    </lineage>
</organism>
<feature type="domain" description="eRF1" evidence="9">
    <location>
        <begin position="97"/>
        <end position="225"/>
    </location>
</feature>
<dbReference type="GO" id="GO:0005737">
    <property type="term" value="C:cytoplasm"/>
    <property type="evidence" value="ECO:0007669"/>
    <property type="project" value="UniProtKB-SubCell"/>
</dbReference>
<reference evidence="11" key="1">
    <citation type="submission" date="2021-01" db="EMBL/GenBank/DDBJ databases">
        <authorList>
            <person name="Corre E."/>
            <person name="Pelletier E."/>
            <person name="Niang G."/>
            <person name="Scheremetjew M."/>
            <person name="Finn R."/>
            <person name="Kale V."/>
            <person name="Holt S."/>
            <person name="Cochrane G."/>
            <person name="Meng A."/>
            <person name="Brown T."/>
            <person name="Cohen L."/>
        </authorList>
    </citation>
    <scope>NUCLEOTIDE SEQUENCE</scope>
    <source>
        <strain evidence="11">CCMP147</strain>
    </source>
</reference>
<dbReference type="InterPro" id="IPR004403">
    <property type="entry name" value="Peptide_chain-rel_eRF1/aRF1"/>
</dbReference>
<dbReference type="SUPFAM" id="SSF55315">
    <property type="entry name" value="L30e-like"/>
    <property type="match status" value="1"/>
</dbReference>
<protein>
    <recommendedName>
        <fullName evidence="4">Eukaryotic peptide chain release factor subunit 1</fullName>
    </recommendedName>
</protein>
<feature type="region of interest" description="Disordered" evidence="7">
    <location>
        <begin position="373"/>
        <end position="407"/>
    </location>
</feature>
<dbReference type="SUPFAM" id="SSF53137">
    <property type="entry name" value="Translational machinery components"/>
    <property type="match status" value="1"/>
</dbReference>
<evidence type="ECO:0000259" key="9">
    <source>
        <dbReference type="Pfam" id="PF03464"/>
    </source>
</evidence>
<evidence type="ECO:0000256" key="7">
    <source>
        <dbReference type="SAM" id="MobiDB-lite"/>
    </source>
</evidence>
<evidence type="ECO:0000256" key="5">
    <source>
        <dbReference type="ARBA" id="ARBA00022490"/>
    </source>
</evidence>
<evidence type="ECO:0000259" key="10">
    <source>
        <dbReference type="Pfam" id="PF03465"/>
    </source>
</evidence>
<evidence type="ECO:0000256" key="1">
    <source>
        <dbReference type="ARBA" id="ARBA00004496"/>
    </source>
</evidence>
<accession>A0A7R9WLV4</accession>
<dbReference type="InterPro" id="IPR005141">
    <property type="entry name" value="eRF1_2"/>
</dbReference>
<evidence type="ECO:0000256" key="2">
    <source>
        <dbReference type="ARBA" id="ARBA00005326"/>
    </source>
</evidence>
<evidence type="ECO:0000259" key="8">
    <source>
        <dbReference type="Pfam" id="PF03463"/>
    </source>
</evidence>
<feature type="domain" description="eRF1" evidence="10">
    <location>
        <begin position="232"/>
        <end position="364"/>
    </location>
</feature>
<dbReference type="Pfam" id="PF03463">
    <property type="entry name" value="eRF1_1"/>
    <property type="match status" value="1"/>
</dbReference>
<evidence type="ECO:0000256" key="4">
    <source>
        <dbReference type="ARBA" id="ARBA00013382"/>
    </source>
</evidence>
<keyword evidence="6" id="KW-0648">Protein biosynthesis</keyword>
<dbReference type="InterPro" id="IPR005140">
    <property type="entry name" value="eRF1_Pelota-like_N"/>
</dbReference>
<dbReference type="Gene3D" id="3.30.1330.30">
    <property type="match status" value="1"/>
</dbReference>
<dbReference type="InterPro" id="IPR029064">
    <property type="entry name" value="Ribosomal_eL30-like_sf"/>
</dbReference>
<comment type="similarity">
    <text evidence="2">Belongs to the eukaryotic release factor 1 family.</text>
</comment>
<proteinExistence type="inferred from homology"/>
<dbReference type="FunFam" id="3.30.1330.30:FF:000032">
    <property type="entry name" value="Eukaryotic peptide chain release factor subunit 1"/>
    <property type="match status" value="1"/>
</dbReference>
<evidence type="ECO:0000256" key="3">
    <source>
        <dbReference type="ARBA" id="ARBA00011520"/>
    </source>
</evidence>
<name>A0A7R9WLV4_9STRA</name>
<dbReference type="AlphaFoldDB" id="A0A7R9WLV4"/>
<dbReference type="InterPro" id="IPR042226">
    <property type="entry name" value="eFR1_2_sf"/>
</dbReference>
<comment type="subunit">
    <text evidence="3">Heterodimer of two subunits, one of which binds GTP.</text>
</comment>
<dbReference type="GO" id="GO:0003747">
    <property type="term" value="F:translation release factor activity"/>
    <property type="evidence" value="ECO:0007669"/>
    <property type="project" value="InterPro"/>
</dbReference>
<dbReference type="Gene3D" id="3.30.420.60">
    <property type="entry name" value="eRF1 domain 2"/>
    <property type="match status" value="1"/>
</dbReference>
<dbReference type="EMBL" id="HBED01049514">
    <property type="protein sequence ID" value="CAD8326560.1"/>
    <property type="molecule type" value="Transcribed_RNA"/>
</dbReference>
<evidence type="ECO:0000256" key="6">
    <source>
        <dbReference type="ARBA" id="ARBA00022917"/>
    </source>
</evidence>
<dbReference type="Pfam" id="PF03464">
    <property type="entry name" value="eRF1_2"/>
    <property type="match status" value="1"/>
</dbReference>
<dbReference type="InterPro" id="IPR005142">
    <property type="entry name" value="eRF1_3"/>
</dbReference>
<dbReference type="PANTHER" id="PTHR10113">
    <property type="entry name" value="PEPTIDE CHAIN RELEASE FACTOR SUBUNIT 1"/>
    <property type="match status" value="1"/>
</dbReference>
<dbReference type="Pfam" id="PF03465">
    <property type="entry name" value="eRF1_3"/>
    <property type="match status" value="1"/>
</dbReference>
<gene>
    <name evidence="11" type="ORF">TDUB1175_LOCUS24980</name>
</gene>
<sequence length="407" mass="45495">MSTARRQTSGRAFNRQSVQGALRSTHQMLKKYNISPENGLVIYCGTASTEDSNGKERQLAMHFEPHRPIRQFIYRCHNRFDTENLKALLVDEGEDPYGFIVIDGNGTLFGRVRGTAREVLQKLSVDLPRKHGRGGQSALRFDRLRVEKRNRYIRKIAEMSTHHFISGDRPNVRGLVLAGSGDLKDALANDKFFDKRLRSIVLSKVDVSHGGETGFDQAIALSAETIGSVVFLREQHQLERYMSEIRRDTGKYCFSVDDTMGALEMGAVDTLIVWEDIDVNRLELLNPANGEATISFLASDDEKVVATDAGEVLEVLKKESFLDWISNNYQSFGCSLEFISDRSGLGRQFIMGFGGIGAILRWPVDFSPVDGNNEEMSANLNDDETSEEASKAGHSDEYGFEDGEFGL</sequence>
<feature type="domain" description="eRF1/Pelota-like N-terminal" evidence="8">
    <location>
        <begin position="13"/>
        <end position="89"/>
    </location>
</feature>
<feature type="compositionally biased region" description="Acidic residues" evidence="7">
    <location>
        <begin position="398"/>
        <end position="407"/>
    </location>
</feature>
<dbReference type="Gene3D" id="3.30.960.10">
    <property type="entry name" value="eRF1 domain 1"/>
    <property type="match status" value="1"/>
</dbReference>
<dbReference type="SUPFAM" id="SSF55481">
    <property type="entry name" value="N-terminal domain of eukaryotic peptide chain release factor subunit 1, ERF1"/>
    <property type="match status" value="1"/>
</dbReference>
<dbReference type="NCBIfam" id="TIGR03676">
    <property type="entry name" value="aRF1_eRF1"/>
    <property type="match status" value="1"/>
</dbReference>
<dbReference type="InterPro" id="IPR024049">
    <property type="entry name" value="eRF1_1_sf"/>
</dbReference>
<comment type="subcellular location">
    <subcellularLocation>
        <location evidence="1">Cytoplasm</location>
    </subcellularLocation>
</comment>
<feature type="compositionally biased region" description="Basic and acidic residues" evidence="7">
    <location>
        <begin position="388"/>
        <end position="397"/>
    </location>
</feature>
<keyword evidence="5" id="KW-0963">Cytoplasm</keyword>